<sequence>MCFFVNDEHVALISNYQHGKTCFLFYLLLRRLSSGLPTAFQIHLTHTYYVLFNDSGVEICSSESSTLPDGMLALSDSNAKVEKPCDGFLDASDKLETKTFIVQTTFPKEDRWKDWEKYHDGFLYVMECFSWHEMHALGSVQFFDCKWCFHPYS</sequence>
<dbReference type="EMBL" id="WTXG01000655">
    <property type="protein sequence ID" value="KAI0287590.1"/>
    <property type="molecule type" value="Genomic_DNA"/>
</dbReference>
<evidence type="ECO:0000313" key="2">
    <source>
        <dbReference type="Proteomes" id="UP001203297"/>
    </source>
</evidence>
<gene>
    <name evidence="1" type="ORF">B0F90DRAFT_1218040</name>
</gene>
<accession>A0AAD4QG63</accession>
<organism evidence="1 2">
    <name type="scientific">Multifurca ochricompacta</name>
    <dbReference type="NCBI Taxonomy" id="376703"/>
    <lineage>
        <taxon>Eukaryota</taxon>
        <taxon>Fungi</taxon>
        <taxon>Dikarya</taxon>
        <taxon>Basidiomycota</taxon>
        <taxon>Agaricomycotina</taxon>
        <taxon>Agaricomycetes</taxon>
        <taxon>Russulales</taxon>
        <taxon>Russulaceae</taxon>
        <taxon>Multifurca</taxon>
    </lineage>
</organism>
<evidence type="ECO:0000313" key="1">
    <source>
        <dbReference type="EMBL" id="KAI0287590.1"/>
    </source>
</evidence>
<reference evidence="1" key="1">
    <citation type="journal article" date="2022" name="New Phytol.">
        <title>Evolutionary transition to the ectomycorrhizal habit in the genomes of a hyperdiverse lineage of mushroom-forming fungi.</title>
        <authorList>
            <person name="Looney B."/>
            <person name="Miyauchi S."/>
            <person name="Morin E."/>
            <person name="Drula E."/>
            <person name="Courty P.E."/>
            <person name="Kohler A."/>
            <person name="Kuo A."/>
            <person name="LaButti K."/>
            <person name="Pangilinan J."/>
            <person name="Lipzen A."/>
            <person name="Riley R."/>
            <person name="Andreopoulos W."/>
            <person name="He G."/>
            <person name="Johnson J."/>
            <person name="Nolan M."/>
            <person name="Tritt A."/>
            <person name="Barry K.W."/>
            <person name="Grigoriev I.V."/>
            <person name="Nagy L.G."/>
            <person name="Hibbett D."/>
            <person name="Henrissat B."/>
            <person name="Matheny P.B."/>
            <person name="Labbe J."/>
            <person name="Martin F.M."/>
        </authorList>
    </citation>
    <scope>NUCLEOTIDE SEQUENCE</scope>
    <source>
        <strain evidence="1">BPL690</strain>
    </source>
</reference>
<protein>
    <submittedName>
        <fullName evidence="1">Uncharacterized protein</fullName>
    </submittedName>
</protein>
<dbReference type="Proteomes" id="UP001203297">
    <property type="component" value="Unassembled WGS sequence"/>
</dbReference>
<name>A0AAD4QG63_9AGAM</name>
<comment type="caution">
    <text evidence="1">The sequence shown here is derived from an EMBL/GenBank/DDBJ whole genome shotgun (WGS) entry which is preliminary data.</text>
</comment>
<proteinExistence type="predicted"/>
<keyword evidence="2" id="KW-1185">Reference proteome</keyword>
<dbReference type="AlphaFoldDB" id="A0AAD4QG63"/>